<proteinExistence type="predicted"/>
<evidence type="ECO:0000256" key="1">
    <source>
        <dbReference type="SAM" id="Coils"/>
    </source>
</evidence>
<dbReference type="EMBL" id="JBHUOR010000041">
    <property type="protein sequence ID" value="MFD2868501.1"/>
    <property type="molecule type" value="Genomic_DNA"/>
</dbReference>
<organism evidence="2 3">
    <name type="scientific">Kurthia populi</name>
    <dbReference type="NCBI Taxonomy" id="1562132"/>
    <lineage>
        <taxon>Bacteria</taxon>
        <taxon>Bacillati</taxon>
        <taxon>Bacillota</taxon>
        <taxon>Bacilli</taxon>
        <taxon>Bacillales</taxon>
        <taxon>Caryophanaceae</taxon>
        <taxon>Kurthia</taxon>
    </lineage>
</organism>
<evidence type="ECO:0000313" key="2">
    <source>
        <dbReference type="EMBL" id="MFD2868501.1"/>
    </source>
</evidence>
<accession>A0ABW5Y169</accession>
<reference evidence="3" key="1">
    <citation type="journal article" date="2019" name="Int. J. Syst. Evol. Microbiol.">
        <title>The Global Catalogue of Microorganisms (GCM) 10K type strain sequencing project: providing services to taxonomists for standard genome sequencing and annotation.</title>
        <authorList>
            <consortium name="The Broad Institute Genomics Platform"/>
            <consortium name="The Broad Institute Genome Sequencing Center for Infectious Disease"/>
            <person name="Wu L."/>
            <person name="Ma J."/>
        </authorList>
    </citation>
    <scope>NUCLEOTIDE SEQUENCE [LARGE SCALE GENOMIC DNA]</scope>
    <source>
        <strain evidence="3">KCTC 33522</strain>
    </source>
</reference>
<dbReference type="Proteomes" id="UP001597568">
    <property type="component" value="Unassembled WGS sequence"/>
</dbReference>
<dbReference type="RefSeq" id="WP_380147556.1">
    <property type="nucleotide sequence ID" value="NZ_JBHUOR010000041.1"/>
</dbReference>
<keyword evidence="3" id="KW-1185">Reference proteome</keyword>
<protein>
    <recommendedName>
        <fullName evidence="4">Chromosome segregation protein SMC</fullName>
    </recommendedName>
</protein>
<evidence type="ECO:0008006" key="4">
    <source>
        <dbReference type="Google" id="ProtNLM"/>
    </source>
</evidence>
<name>A0ABW5Y169_9BACL</name>
<sequence>MGDFNEQDHIEMLEREVLHWKGEEEARRGELLSLKRLNETVEAEKELINTALTKTSESLKKKKEELNEANKIRGDLKLQLMDKNDKHSEEMKVMYDKLHEMEKRWAQAVSTAAEEREIRKSYERDLIAIGKMRVTAYTEKCEMGIELKNTTRQKRHILHAFNDKADEVADLKKRVRQLEREN</sequence>
<evidence type="ECO:0000313" key="3">
    <source>
        <dbReference type="Proteomes" id="UP001597568"/>
    </source>
</evidence>
<gene>
    <name evidence="2" type="ORF">ACFSY7_08315</name>
</gene>
<feature type="coiled-coil region" evidence="1">
    <location>
        <begin position="34"/>
        <end position="104"/>
    </location>
</feature>
<comment type="caution">
    <text evidence="2">The sequence shown here is derived from an EMBL/GenBank/DDBJ whole genome shotgun (WGS) entry which is preliminary data.</text>
</comment>
<keyword evidence="1" id="KW-0175">Coiled coil</keyword>